<keyword evidence="2" id="KW-0067">ATP-binding</keyword>
<dbReference type="NCBIfam" id="TIGR00152">
    <property type="entry name" value="dephospho-CoA kinase"/>
    <property type="match status" value="1"/>
</dbReference>
<dbReference type="InterPro" id="IPR001977">
    <property type="entry name" value="Depp_CoAkinase"/>
</dbReference>
<gene>
    <name evidence="3" type="primary">coaE_41</name>
    <name evidence="3" type="ORF">SDC9_126433</name>
</gene>
<comment type="caution">
    <text evidence="3">The sequence shown here is derived from an EMBL/GenBank/DDBJ whole genome shotgun (WGS) entry which is preliminary data.</text>
</comment>
<reference evidence="3" key="1">
    <citation type="submission" date="2019-08" db="EMBL/GenBank/DDBJ databases">
        <authorList>
            <person name="Kucharzyk K."/>
            <person name="Murdoch R.W."/>
            <person name="Higgins S."/>
            <person name="Loffler F."/>
        </authorList>
    </citation>
    <scope>NUCLEOTIDE SEQUENCE</scope>
</reference>
<dbReference type="EMBL" id="VSSQ01029315">
    <property type="protein sequence ID" value="MPM79400.1"/>
    <property type="molecule type" value="Genomic_DNA"/>
</dbReference>
<dbReference type="EC" id="2.7.1.24" evidence="3"/>
<dbReference type="Gene3D" id="3.40.50.300">
    <property type="entry name" value="P-loop containing nucleotide triphosphate hydrolases"/>
    <property type="match status" value="1"/>
</dbReference>
<keyword evidence="1" id="KW-0547">Nucleotide-binding</keyword>
<dbReference type="PANTHER" id="PTHR10695">
    <property type="entry name" value="DEPHOSPHO-COA KINASE-RELATED"/>
    <property type="match status" value="1"/>
</dbReference>
<dbReference type="AlphaFoldDB" id="A0A645CQM3"/>
<dbReference type="PROSITE" id="PS51219">
    <property type="entry name" value="DPCK"/>
    <property type="match status" value="1"/>
</dbReference>
<evidence type="ECO:0000256" key="1">
    <source>
        <dbReference type="ARBA" id="ARBA00022741"/>
    </source>
</evidence>
<dbReference type="InterPro" id="IPR027417">
    <property type="entry name" value="P-loop_NTPase"/>
</dbReference>
<sequence>MLSREVVEPGTPGLEAIVERFGPAVLAADGSLDRQALGTIIFADAQARADLNGIVHPEVRRRRAELIASAPDGSIVISVIPLLVEGGLQDGFDGVIVVDVPIDTQVDRLKARSDLDDQQARARVNAQASRDERLEVADWVIENSGSYDQLRQQVEVVWDALNKKVRSL</sequence>
<accession>A0A645CQM3</accession>
<name>A0A645CQM3_9ZZZZ</name>
<dbReference type="HAMAP" id="MF_00376">
    <property type="entry name" value="Dephospho_CoA_kinase"/>
    <property type="match status" value="1"/>
</dbReference>
<evidence type="ECO:0000313" key="3">
    <source>
        <dbReference type="EMBL" id="MPM79400.1"/>
    </source>
</evidence>
<organism evidence="3">
    <name type="scientific">bioreactor metagenome</name>
    <dbReference type="NCBI Taxonomy" id="1076179"/>
    <lineage>
        <taxon>unclassified sequences</taxon>
        <taxon>metagenomes</taxon>
        <taxon>ecological metagenomes</taxon>
    </lineage>
</organism>
<dbReference type="GO" id="GO:0004140">
    <property type="term" value="F:dephospho-CoA kinase activity"/>
    <property type="evidence" value="ECO:0007669"/>
    <property type="project" value="UniProtKB-EC"/>
</dbReference>
<keyword evidence="3" id="KW-0418">Kinase</keyword>
<dbReference type="PANTHER" id="PTHR10695:SF46">
    <property type="entry name" value="BIFUNCTIONAL COENZYME A SYNTHASE-RELATED"/>
    <property type="match status" value="1"/>
</dbReference>
<proteinExistence type="inferred from homology"/>
<dbReference type="SUPFAM" id="SSF52540">
    <property type="entry name" value="P-loop containing nucleoside triphosphate hydrolases"/>
    <property type="match status" value="1"/>
</dbReference>
<protein>
    <submittedName>
        <fullName evidence="3">Dephospho-CoA kinase</fullName>
        <ecNumber evidence="3">2.7.1.24</ecNumber>
    </submittedName>
</protein>
<keyword evidence="3" id="KW-0808">Transferase</keyword>
<dbReference type="GO" id="GO:0005524">
    <property type="term" value="F:ATP binding"/>
    <property type="evidence" value="ECO:0007669"/>
    <property type="project" value="UniProtKB-KW"/>
</dbReference>
<dbReference type="Pfam" id="PF01121">
    <property type="entry name" value="CoaE"/>
    <property type="match status" value="1"/>
</dbReference>
<dbReference type="CDD" id="cd02022">
    <property type="entry name" value="DPCK"/>
    <property type="match status" value="1"/>
</dbReference>
<evidence type="ECO:0000256" key="2">
    <source>
        <dbReference type="ARBA" id="ARBA00022840"/>
    </source>
</evidence>
<dbReference type="GO" id="GO:0015937">
    <property type="term" value="P:coenzyme A biosynthetic process"/>
    <property type="evidence" value="ECO:0007669"/>
    <property type="project" value="InterPro"/>
</dbReference>